<dbReference type="VEuPathDB" id="FungiDB:TRIVIDRAFT_18043"/>
<evidence type="ECO:0000313" key="3">
    <source>
        <dbReference type="Proteomes" id="UP000007115"/>
    </source>
</evidence>
<evidence type="ECO:0000313" key="2">
    <source>
        <dbReference type="EMBL" id="EHK15271.1"/>
    </source>
</evidence>
<organism evidence="2 3">
    <name type="scientific">Hypocrea virens (strain Gv29-8 / FGSC 10586)</name>
    <name type="common">Gliocladium virens</name>
    <name type="synonym">Trichoderma virens</name>
    <dbReference type="NCBI Taxonomy" id="413071"/>
    <lineage>
        <taxon>Eukaryota</taxon>
        <taxon>Fungi</taxon>
        <taxon>Dikarya</taxon>
        <taxon>Ascomycota</taxon>
        <taxon>Pezizomycotina</taxon>
        <taxon>Sordariomycetes</taxon>
        <taxon>Hypocreomycetidae</taxon>
        <taxon>Hypocreales</taxon>
        <taxon>Hypocreaceae</taxon>
        <taxon>Trichoderma</taxon>
    </lineage>
</organism>
<dbReference type="Pfam" id="PF00646">
    <property type="entry name" value="F-box"/>
    <property type="match status" value="1"/>
</dbReference>
<feature type="domain" description="F-box" evidence="1">
    <location>
        <begin position="36"/>
        <end position="75"/>
    </location>
</feature>
<feature type="non-terminal residue" evidence="2">
    <location>
        <position position="187"/>
    </location>
</feature>
<gene>
    <name evidence="2" type="ORF">TRIVIDRAFT_18043</name>
</gene>
<dbReference type="GeneID" id="25789041"/>
<dbReference type="InterPro" id="IPR036047">
    <property type="entry name" value="F-box-like_dom_sf"/>
</dbReference>
<dbReference type="SUPFAM" id="SSF81383">
    <property type="entry name" value="F-box domain"/>
    <property type="match status" value="1"/>
</dbReference>
<keyword evidence="3" id="KW-1185">Reference proteome</keyword>
<dbReference type="OMA" id="LQCPECW"/>
<protein>
    <recommendedName>
        <fullName evidence="1">F-box domain-containing protein</fullName>
    </recommendedName>
</protein>
<dbReference type="RefSeq" id="XP_013949474.1">
    <property type="nucleotide sequence ID" value="XM_014093999.1"/>
</dbReference>
<evidence type="ECO:0000259" key="1">
    <source>
        <dbReference type="Pfam" id="PF00646"/>
    </source>
</evidence>
<dbReference type="InParanoid" id="G9NC46"/>
<reference evidence="2 3" key="1">
    <citation type="journal article" date="2011" name="Genome Biol.">
        <title>Comparative genome sequence analysis underscores mycoparasitism as the ancestral life style of Trichoderma.</title>
        <authorList>
            <person name="Kubicek C.P."/>
            <person name="Herrera-Estrella A."/>
            <person name="Seidl-Seiboth V."/>
            <person name="Martinez D.A."/>
            <person name="Druzhinina I.S."/>
            <person name="Thon M."/>
            <person name="Zeilinger S."/>
            <person name="Casas-Flores S."/>
            <person name="Horwitz B.A."/>
            <person name="Mukherjee P.K."/>
            <person name="Mukherjee M."/>
            <person name="Kredics L."/>
            <person name="Alcaraz L.D."/>
            <person name="Aerts A."/>
            <person name="Antal Z."/>
            <person name="Atanasova L."/>
            <person name="Cervantes-Badillo M.G."/>
            <person name="Challacombe J."/>
            <person name="Chertkov O."/>
            <person name="McCluskey K."/>
            <person name="Coulpier F."/>
            <person name="Deshpande N."/>
            <person name="von Doehren H."/>
            <person name="Ebbole D.J."/>
            <person name="Esquivel-Naranjo E.U."/>
            <person name="Fekete E."/>
            <person name="Flipphi M."/>
            <person name="Glaser F."/>
            <person name="Gomez-Rodriguez E.Y."/>
            <person name="Gruber S."/>
            <person name="Han C."/>
            <person name="Henrissat B."/>
            <person name="Hermosa R."/>
            <person name="Hernandez-Onate M."/>
            <person name="Karaffa L."/>
            <person name="Kosti I."/>
            <person name="Le Crom S."/>
            <person name="Lindquist E."/>
            <person name="Lucas S."/>
            <person name="Luebeck M."/>
            <person name="Luebeck P.S."/>
            <person name="Margeot A."/>
            <person name="Metz B."/>
            <person name="Misra M."/>
            <person name="Nevalainen H."/>
            <person name="Omann M."/>
            <person name="Packer N."/>
            <person name="Perrone G."/>
            <person name="Uresti-Rivera E.E."/>
            <person name="Salamov A."/>
            <person name="Schmoll M."/>
            <person name="Seiboth B."/>
            <person name="Shapiro H."/>
            <person name="Sukno S."/>
            <person name="Tamayo-Ramos J.A."/>
            <person name="Tisch D."/>
            <person name="Wiest A."/>
            <person name="Wilkinson H.H."/>
            <person name="Zhang M."/>
            <person name="Coutinho P.M."/>
            <person name="Kenerley C.M."/>
            <person name="Monte E."/>
            <person name="Baker S.E."/>
            <person name="Grigoriev I.V."/>
        </authorList>
    </citation>
    <scope>NUCLEOTIDE SEQUENCE [LARGE SCALE GENOMIC DNA]</scope>
    <source>
        <strain evidence="3">Gv29-8 / FGSC 10586</strain>
    </source>
</reference>
<dbReference type="eggNOG" id="ENOG502TGHZ">
    <property type="taxonomic scope" value="Eukaryota"/>
</dbReference>
<name>G9NC46_HYPVG</name>
<dbReference type="EMBL" id="ABDF02000092">
    <property type="protein sequence ID" value="EHK15271.1"/>
    <property type="molecule type" value="Genomic_DNA"/>
</dbReference>
<proteinExistence type="predicted"/>
<comment type="caution">
    <text evidence="2">The sequence shown here is derived from an EMBL/GenBank/DDBJ whole genome shotgun (WGS) entry which is preliminary data.</text>
</comment>
<dbReference type="AlphaFoldDB" id="G9NC46"/>
<feature type="non-terminal residue" evidence="2">
    <location>
        <position position="1"/>
    </location>
</feature>
<dbReference type="Proteomes" id="UP000007115">
    <property type="component" value="Unassembled WGS sequence"/>
</dbReference>
<accession>G9NC46</accession>
<dbReference type="OrthoDB" id="4430588at2759"/>
<dbReference type="InterPro" id="IPR001810">
    <property type="entry name" value="F-box_dom"/>
</dbReference>
<sequence>RPDTWPENTGIVWEKFIAPQKVLNTPSPVTTSKAGILNLPLELILEIFSHTSREGGVCLALTCKSLLSASTLANLHRPTLPPENRIPFSDYENAILHPGNREHQSREAVIKFFFLIHPLGNGLRRSRAIHFCQACLRYRPTEPSWWTGRGAPCPGKAAIGRHWGLVLEHWHYKLMLQCPECWYSDHK</sequence>
<dbReference type="HOGENOM" id="CLU_098008_0_0_1"/>